<feature type="transmembrane region" description="Helical" evidence="6">
    <location>
        <begin position="95"/>
        <end position="116"/>
    </location>
</feature>
<feature type="transmembrane region" description="Helical" evidence="6">
    <location>
        <begin position="53"/>
        <end position="75"/>
    </location>
</feature>
<dbReference type="InterPro" id="IPR008457">
    <property type="entry name" value="Cu-R_CopD_dom"/>
</dbReference>
<feature type="transmembrane region" description="Helical" evidence="6">
    <location>
        <begin position="154"/>
        <end position="177"/>
    </location>
</feature>
<dbReference type="GO" id="GO:0005886">
    <property type="term" value="C:plasma membrane"/>
    <property type="evidence" value="ECO:0007669"/>
    <property type="project" value="UniProtKB-SubCell"/>
</dbReference>
<evidence type="ECO:0000256" key="4">
    <source>
        <dbReference type="ARBA" id="ARBA00022989"/>
    </source>
</evidence>
<name>A0A2T4ZH05_9HYPH</name>
<sequence length="296" mass="31264">MILEFWQGGGDPLRGLAVVVRALALIAALAAAGAALFLVFASERLTREEARSARGWLSLFAVLALLCLALLWPFRAAELSGIRDGMVRWALYPEIARSDFGDATFLTAAGLVLLLFARVRTAWGAGLATAGAMLVSLGLTMGGHAVGHARRQELVALGTLHVFAAAFWFGSLPPLRAVALRRDPASAAEDILAWSRQAMVFAVLALATGAVMALMLAGPPTALVRGGYGLATVAKTAFVVAMGLGALACRFRHARLMERGDVLAGDAFRRSCTRQFLFGLVVLYLTAELASADLAR</sequence>
<keyword evidence="5 6" id="KW-0472">Membrane</keyword>
<organism evidence="8 9">
    <name type="scientific">Phreatobacter oligotrophus</name>
    <dbReference type="NCBI Taxonomy" id="1122261"/>
    <lineage>
        <taxon>Bacteria</taxon>
        <taxon>Pseudomonadati</taxon>
        <taxon>Pseudomonadota</taxon>
        <taxon>Alphaproteobacteria</taxon>
        <taxon>Hyphomicrobiales</taxon>
        <taxon>Phreatobacteraceae</taxon>
        <taxon>Phreatobacter</taxon>
    </lineage>
</organism>
<proteinExistence type="predicted"/>
<gene>
    <name evidence="8" type="ORF">C8P69_102587</name>
</gene>
<dbReference type="PANTHER" id="PTHR34820">
    <property type="entry name" value="INNER MEMBRANE PROTEIN YEBZ"/>
    <property type="match status" value="1"/>
</dbReference>
<evidence type="ECO:0000256" key="2">
    <source>
        <dbReference type="ARBA" id="ARBA00022475"/>
    </source>
</evidence>
<comment type="caution">
    <text evidence="8">The sequence shown here is derived from an EMBL/GenBank/DDBJ whole genome shotgun (WGS) entry which is preliminary data.</text>
</comment>
<protein>
    <submittedName>
        <fullName evidence="8">Putative copper export protein</fullName>
    </submittedName>
</protein>
<evidence type="ECO:0000256" key="6">
    <source>
        <dbReference type="SAM" id="Phobius"/>
    </source>
</evidence>
<feature type="domain" description="Copper resistance protein D" evidence="7">
    <location>
        <begin position="194"/>
        <end position="287"/>
    </location>
</feature>
<keyword evidence="3 6" id="KW-0812">Transmembrane</keyword>
<keyword evidence="2" id="KW-1003">Cell membrane</keyword>
<keyword evidence="9" id="KW-1185">Reference proteome</keyword>
<feature type="transmembrane region" description="Helical" evidence="6">
    <location>
        <begin position="276"/>
        <end position="295"/>
    </location>
</feature>
<evidence type="ECO:0000256" key="3">
    <source>
        <dbReference type="ARBA" id="ARBA00022692"/>
    </source>
</evidence>
<reference evidence="8 9" key="1">
    <citation type="submission" date="2018-04" db="EMBL/GenBank/DDBJ databases">
        <title>Genomic Encyclopedia of Archaeal and Bacterial Type Strains, Phase II (KMG-II): from individual species to whole genera.</title>
        <authorList>
            <person name="Goeker M."/>
        </authorList>
    </citation>
    <scope>NUCLEOTIDE SEQUENCE [LARGE SCALE GENOMIC DNA]</scope>
    <source>
        <strain evidence="8 9">DSM 25521</strain>
    </source>
</reference>
<dbReference type="EMBL" id="PZZL01000002">
    <property type="protein sequence ID" value="PTM61200.1"/>
    <property type="molecule type" value="Genomic_DNA"/>
</dbReference>
<evidence type="ECO:0000313" key="8">
    <source>
        <dbReference type="EMBL" id="PTM61200.1"/>
    </source>
</evidence>
<feature type="transmembrane region" description="Helical" evidence="6">
    <location>
        <begin position="123"/>
        <end position="142"/>
    </location>
</feature>
<keyword evidence="4 6" id="KW-1133">Transmembrane helix</keyword>
<dbReference type="RefSeq" id="WP_108175362.1">
    <property type="nucleotide sequence ID" value="NZ_PZZL01000002.1"/>
</dbReference>
<dbReference type="PANTHER" id="PTHR34820:SF4">
    <property type="entry name" value="INNER MEMBRANE PROTEIN YEBZ"/>
    <property type="match status" value="1"/>
</dbReference>
<accession>A0A2T4ZH05</accession>
<dbReference type="Proteomes" id="UP000241808">
    <property type="component" value="Unassembled WGS sequence"/>
</dbReference>
<dbReference type="GO" id="GO:0006825">
    <property type="term" value="P:copper ion transport"/>
    <property type="evidence" value="ECO:0007669"/>
    <property type="project" value="InterPro"/>
</dbReference>
<feature type="transmembrane region" description="Helical" evidence="6">
    <location>
        <begin position="228"/>
        <end position="249"/>
    </location>
</feature>
<dbReference type="Pfam" id="PF05425">
    <property type="entry name" value="CopD"/>
    <property type="match status" value="1"/>
</dbReference>
<evidence type="ECO:0000256" key="5">
    <source>
        <dbReference type="ARBA" id="ARBA00023136"/>
    </source>
</evidence>
<evidence type="ECO:0000256" key="1">
    <source>
        <dbReference type="ARBA" id="ARBA00004651"/>
    </source>
</evidence>
<dbReference type="AlphaFoldDB" id="A0A2T4ZH05"/>
<comment type="subcellular location">
    <subcellularLocation>
        <location evidence="1">Cell membrane</location>
        <topology evidence="1">Multi-pass membrane protein</topology>
    </subcellularLocation>
</comment>
<feature type="transmembrane region" description="Helical" evidence="6">
    <location>
        <begin position="20"/>
        <end position="41"/>
    </location>
</feature>
<evidence type="ECO:0000313" key="9">
    <source>
        <dbReference type="Proteomes" id="UP000241808"/>
    </source>
</evidence>
<dbReference type="InterPro" id="IPR032694">
    <property type="entry name" value="CopC/D"/>
</dbReference>
<evidence type="ECO:0000259" key="7">
    <source>
        <dbReference type="Pfam" id="PF05425"/>
    </source>
</evidence>
<feature type="transmembrane region" description="Helical" evidence="6">
    <location>
        <begin position="198"/>
        <end position="216"/>
    </location>
</feature>
<dbReference type="OrthoDB" id="8479361at2"/>